<feature type="non-terminal residue" evidence="1">
    <location>
        <position position="1"/>
    </location>
</feature>
<protein>
    <submittedName>
        <fullName evidence="1">Uncharacterized protein</fullName>
    </submittedName>
</protein>
<dbReference type="AlphaFoldDB" id="X1HCI0"/>
<comment type="caution">
    <text evidence="1">The sequence shown here is derived from an EMBL/GenBank/DDBJ whole genome shotgun (WGS) entry which is preliminary data.</text>
</comment>
<proteinExistence type="predicted"/>
<name>X1HCI0_9ZZZZ</name>
<sequence length="43" mass="4613">DTAVSPKSMGTLSKFFLSIAAITLSREVILISPPLNFSKSFTP</sequence>
<dbReference type="EMBL" id="BARU01018294">
    <property type="protein sequence ID" value="GAH54785.1"/>
    <property type="molecule type" value="Genomic_DNA"/>
</dbReference>
<reference evidence="1" key="1">
    <citation type="journal article" date="2014" name="Front. Microbiol.">
        <title>High frequency of phylogenetically diverse reductive dehalogenase-homologous genes in deep subseafloor sedimentary metagenomes.</title>
        <authorList>
            <person name="Kawai M."/>
            <person name="Futagami T."/>
            <person name="Toyoda A."/>
            <person name="Takaki Y."/>
            <person name="Nishi S."/>
            <person name="Hori S."/>
            <person name="Arai W."/>
            <person name="Tsubouchi T."/>
            <person name="Morono Y."/>
            <person name="Uchiyama I."/>
            <person name="Ito T."/>
            <person name="Fujiyama A."/>
            <person name="Inagaki F."/>
            <person name="Takami H."/>
        </authorList>
    </citation>
    <scope>NUCLEOTIDE SEQUENCE</scope>
    <source>
        <strain evidence="1">Expedition CK06-06</strain>
    </source>
</reference>
<evidence type="ECO:0000313" key="1">
    <source>
        <dbReference type="EMBL" id="GAH54785.1"/>
    </source>
</evidence>
<gene>
    <name evidence="1" type="ORF">S03H2_30253</name>
</gene>
<accession>X1HCI0</accession>
<organism evidence="1">
    <name type="scientific">marine sediment metagenome</name>
    <dbReference type="NCBI Taxonomy" id="412755"/>
    <lineage>
        <taxon>unclassified sequences</taxon>
        <taxon>metagenomes</taxon>
        <taxon>ecological metagenomes</taxon>
    </lineage>
</organism>